<name>A0ABS8VSI0_DATST</name>
<protein>
    <submittedName>
        <fullName evidence="1">Uncharacterized protein</fullName>
    </submittedName>
</protein>
<proteinExistence type="predicted"/>
<sequence length="125" mass="13951">NAVPDEALDIVDPVLSLEEEEISRGRSRIPSFMRRQKKVGALISLLEIGVACSMYDSEQTFDAPAIPIVRDGHRVEHLKKYFSPLNSLVAAQWVSCGLSHGTWVRRPVCRNPVSPEHTVKSLCQL</sequence>
<reference evidence="1 2" key="1">
    <citation type="journal article" date="2021" name="BMC Genomics">
        <title>Datura genome reveals duplications of psychoactive alkaloid biosynthetic genes and high mutation rate following tissue culture.</title>
        <authorList>
            <person name="Rajewski A."/>
            <person name="Carter-House D."/>
            <person name="Stajich J."/>
            <person name="Litt A."/>
        </authorList>
    </citation>
    <scope>NUCLEOTIDE SEQUENCE [LARGE SCALE GENOMIC DNA]</scope>
    <source>
        <strain evidence="1">AR-01</strain>
    </source>
</reference>
<dbReference type="Proteomes" id="UP000823775">
    <property type="component" value="Unassembled WGS sequence"/>
</dbReference>
<comment type="caution">
    <text evidence="1">The sequence shown here is derived from an EMBL/GenBank/DDBJ whole genome shotgun (WGS) entry which is preliminary data.</text>
</comment>
<gene>
    <name evidence="1" type="ORF">HAX54_041076</name>
</gene>
<feature type="non-terminal residue" evidence="1">
    <location>
        <position position="1"/>
    </location>
</feature>
<organism evidence="1 2">
    <name type="scientific">Datura stramonium</name>
    <name type="common">Jimsonweed</name>
    <name type="synonym">Common thornapple</name>
    <dbReference type="NCBI Taxonomy" id="4076"/>
    <lineage>
        <taxon>Eukaryota</taxon>
        <taxon>Viridiplantae</taxon>
        <taxon>Streptophyta</taxon>
        <taxon>Embryophyta</taxon>
        <taxon>Tracheophyta</taxon>
        <taxon>Spermatophyta</taxon>
        <taxon>Magnoliopsida</taxon>
        <taxon>eudicotyledons</taxon>
        <taxon>Gunneridae</taxon>
        <taxon>Pentapetalae</taxon>
        <taxon>asterids</taxon>
        <taxon>lamiids</taxon>
        <taxon>Solanales</taxon>
        <taxon>Solanaceae</taxon>
        <taxon>Solanoideae</taxon>
        <taxon>Datureae</taxon>
        <taxon>Datura</taxon>
    </lineage>
</organism>
<evidence type="ECO:0000313" key="1">
    <source>
        <dbReference type="EMBL" id="MCE0482376.1"/>
    </source>
</evidence>
<evidence type="ECO:0000313" key="2">
    <source>
        <dbReference type="Proteomes" id="UP000823775"/>
    </source>
</evidence>
<dbReference type="EMBL" id="JACEIK010005898">
    <property type="protein sequence ID" value="MCE0482376.1"/>
    <property type="molecule type" value="Genomic_DNA"/>
</dbReference>
<accession>A0ABS8VSI0</accession>
<keyword evidence="2" id="KW-1185">Reference proteome</keyword>